<organism evidence="2 3">
    <name type="scientific">Caenorhabditis angaria</name>
    <dbReference type="NCBI Taxonomy" id="860376"/>
    <lineage>
        <taxon>Eukaryota</taxon>
        <taxon>Metazoa</taxon>
        <taxon>Ecdysozoa</taxon>
        <taxon>Nematoda</taxon>
        <taxon>Chromadorea</taxon>
        <taxon>Rhabditida</taxon>
        <taxon>Rhabditina</taxon>
        <taxon>Rhabditomorpha</taxon>
        <taxon>Rhabditoidea</taxon>
        <taxon>Rhabditidae</taxon>
        <taxon>Peloderinae</taxon>
        <taxon>Caenorhabditis</taxon>
    </lineage>
</organism>
<proteinExistence type="predicted"/>
<dbReference type="AlphaFoldDB" id="A0A9P1MUZ2"/>
<feature type="region of interest" description="Disordered" evidence="1">
    <location>
        <begin position="299"/>
        <end position="321"/>
    </location>
</feature>
<dbReference type="EMBL" id="CANHGI010000001">
    <property type="protein sequence ID" value="CAI5437872.1"/>
    <property type="molecule type" value="Genomic_DNA"/>
</dbReference>
<name>A0A9P1MUZ2_9PELO</name>
<evidence type="ECO:0000256" key="1">
    <source>
        <dbReference type="SAM" id="MobiDB-lite"/>
    </source>
</evidence>
<comment type="caution">
    <text evidence="2">The sequence shown here is derived from an EMBL/GenBank/DDBJ whole genome shotgun (WGS) entry which is preliminary data.</text>
</comment>
<evidence type="ECO:0000313" key="3">
    <source>
        <dbReference type="Proteomes" id="UP001152747"/>
    </source>
</evidence>
<evidence type="ECO:0000313" key="2">
    <source>
        <dbReference type="EMBL" id="CAI5437872.1"/>
    </source>
</evidence>
<reference evidence="2" key="1">
    <citation type="submission" date="2022-11" db="EMBL/GenBank/DDBJ databases">
        <authorList>
            <person name="Kikuchi T."/>
        </authorList>
    </citation>
    <scope>NUCLEOTIDE SEQUENCE</scope>
    <source>
        <strain evidence="2">PS1010</strain>
    </source>
</reference>
<feature type="compositionally biased region" description="Polar residues" evidence="1">
    <location>
        <begin position="299"/>
        <end position="312"/>
    </location>
</feature>
<dbReference type="Proteomes" id="UP001152747">
    <property type="component" value="Unassembled WGS sequence"/>
</dbReference>
<sequence length="321" mass="36553">MSETKAKRIVYRVRKQLEDAEIDEDFLKILESSHAPRDEKLIGIEEITKVQGELKDALETAIKFGEQTGLLSYLKPKDFEKLRKNVLSMLISNNDETESDEKHSRYGEEVVVGKIQHIHHDHFSEQHPEPPIPICIPKLNVTDIRDEEKSEYENSFNFNLKSGDRLPSPLVKLIATRPKDVEKVSVGVQMEKVIMKESQVQTSDVEVKTPRVIEDEEEFSGEEDKSEGEIPEYLLSKLDNLICVHSNGEVVYSQNQTANLKNRESQTTPRIFEDEEELLLEEGSSFSLNVRQRTISQSSGSARVLKLQTSSSDADDESHSI</sequence>
<gene>
    <name evidence="2" type="ORF">CAMP_LOCUS509</name>
</gene>
<keyword evidence="3" id="KW-1185">Reference proteome</keyword>
<protein>
    <submittedName>
        <fullName evidence="2">Uncharacterized protein</fullName>
    </submittedName>
</protein>
<accession>A0A9P1MUZ2</accession>